<dbReference type="EMBL" id="JAVHUY010000070">
    <property type="protein sequence ID" value="MDQ7911093.1"/>
    <property type="molecule type" value="Genomic_DNA"/>
</dbReference>
<evidence type="ECO:0000313" key="1">
    <source>
        <dbReference type="EMBL" id="MDQ7911093.1"/>
    </source>
</evidence>
<protein>
    <recommendedName>
        <fullName evidence="3">Ketopantoate reductase C-terminal domain-containing protein</fullName>
    </recommendedName>
</protein>
<accession>A0ABU0ZVY8</accession>
<keyword evidence="2" id="KW-1185">Reference proteome</keyword>
<dbReference type="RefSeq" id="WP_308718319.1">
    <property type="nucleotide sequence ID" value="NZ_JAVHUY010000070.1"/>
</dbReference>
<gene>
    <name evidence="1" type="ORF">RB614_42055</name>
</gene>
<proteinExistence type="predicted"/>
<name>A0ABU0ZVY8_9ACTN</name>
<sequence length="98" mass="10398">MALSAHGGKPLSTDLLEAVSDLRRRIDAFERFGDPGPLHADIATAKAAEIVAVARGDAVAVRDLDTELCRRLGAAELPSLPGTAWVFSQLGELAKARY</sequence>
<comment type="caution">
    <text evidence="1">The sequence shown here is derived from an EMBL/GenBank/DDBJ whole genome shotgun (WGS) entry which is preliminary data.</text>
</comment>
<evidence type="ECO:0000313" key="2">
    <source>
        <dbReference type="Proteomes" id="UP001230908"/>
    </source>
</evidence>
<evidence type="ECO:0008006" key="3">
    <source>
        <dbReference type="Google" id="ProtNLM"/>
    </source>
</evidence>
<reference evidence="1 2" key="1">
    <citation type="submission" date="2023-08" db="EMBL/GenBank/DDBJ databases">
        <title>Phytohabitans sansha sp. nov., isolated from marine sediment.</title>
        <authorList>
            <person name="Zhao Y."/>
            <person name="Yi K."/>
        </authorList>
    </citation>
    <scope>NUCLEOTIDE SEQUENCE [LARGE SCALE GENOMIC DNA]</scope>
    <source>
        <strain evidence="1 2">ZYX-F-186</strain>
    </source>
</reference>
<dbReference type="Proteomes" id="UP001230908">
    <property type="component" value="Unassembled WGS sequence"/>
</dbReference>
<organism evidence="1 2">
    <name type="scientific">Phytohabitans maris</name>
    <dbReference type="NCBI Taxonomy" id="3071409"/>
    <lineage>
        <taxon>Bacteria</taxon>
        <taxon>Bacillati</taxon>
        <taxon>Actinomycetota</taxon>
        <taxon>Actinomycetes</taxon>
        <taxon>Micromonosporales</taxon>
        <taxon>Micromonosporaceae</taxon>
    </lineage>
</organism>